<gene>
    <name evidence="5" type="ORF">DFL_008997</name>
</gene>
<dbReference type="GO" id="GO:0005544">
    <property type="term" value="F:calcium-dependent phospholipid binding"/>
    <property type="evidence" value="ECO:0007669"/>
    <property type="project" value="InterPro"/>
</dbReference>
<dbReference type="Gene3D" id="1.10.220.10">
    <property type="entry name" value="Annexin"/>
    <property type="match status" value="4"/>
</dbReference>
<dbReference type="GO" id="GO:0012506">
    <property type="term" value="C:vesicle membrane"/>
    <property type="evidence" value="ECO:0007669"/>
    <property type="project" value="TreeGrafter"/>
</dbReference>
<evidence type="ECO:0000313" key="5">
    <source>
        <dbReference type="EMBL" id="RVD81120.1"/>
    </source>
</evidence>
<dbReference type="OrthoDB" id="37886at2759"/>
<dbReference type="GeneID" id="93591308"/>
<name>A0A436ZQD5_ARTFL</name>
<dbReference type="InterPro" id="IPR001464">
    <property type="entry name" value="Annexin"/>
</dbReference>
<dbReference type="Proteomes" id="UP000283090">
    <property type="component" value="Unassembled WGS sequence"/>
</dbReference>
<dbReference type="EMBL" id="SAEB01000012">
    <property type="protein sequence ID" value="RVD81120.1"/>
    <property type="molecule type" value="Genomic_DNA"/>
</dbReference>
<dbReference type="SMART" id="SM00335">
    <property type="entry name" value="ANX"/>
    <property type="match status" value="4"/>
</dbReference>
<feature type="compositionally biased region" description="Pro residues" evidence="4">
    <location>
        <begin position="161"/>
        <end position="171"/>
    </location>
</feature>
<keyword evidence="3" id="KW-0041">Annexin</keyword>
<feature type="region of interest" description="Disordered" evidence="4">
    <location>
        <begin position="14"/>
        <end position="33"/>
    </location>
</feature>
<keyword evidence="2" id="KW-0677">Repeat</keyword>
<dbReference type="GO" id="GO:0005737">
    <property type="term" value="C:cytoplasm"/>
    <property type="evidence" value="ECO:0007669"/>
    <property type="project" value="TreeGrafter"/>
</dbReference>
<feature type="compositionally biased region" description="Pro residues" evidence="4">
    <location>
        <begin position="179"/>
        <end position="193"/>
    </location>
</feature>
<dbReference type="VEuPathDB" id="FungiDB:DFL_008997"/>
<comment type="caution">
    <text evidence="5">The sequence shown here is derived from an EMBL/GenBank/DDBJ whole genome shotgun (WGS) entry which is preliminary data.</text>
</comment>
<dbReference type="RefSeq" id="XP_067486664.1">
    <property type="nucleotide sequence ID" value="XM_067638812.1"/>
</dbReference>
<dbReference type="PRINTS" id="PR00196">
    <property type="entry name" value="ANNEXIN"/>
</dbReference>
<evidence type="ECO:0000256" key="1">
    <source>
        <dbReference type="ARBA" id="ARBA00007831"/>
    </source>
</evidence>
<evidence type="ECO:0000256" key="4">
    <source>
        <dbReference type="SAM" id="MobiDB-lite"/>
    </source>
</evidence>
<feature type="region of interest" description="Disordered" evidence="4">
    <location>
        <begin position="41"/>
        <end position="218"/>
    </location>
</feature>
<evidence type="ECO:0008006" key="7">
    <source>
        <dbReference type="Google" id="ProtNLM"/>
    </source>
</evidence>
<comment type="similarity">
    <text evidence="1">Belongs to the annexin family.</text>
</comment>
<dbReference type="AlphaFoldDB" id="A0A436ZQD5"/>
<feature type="compositionally biased region" description="Polar residues" evidence="4">
    <location>
        <begin position="84"/>
        <end position="102"/>
    </location>
</feature>
<dbReference type="GO" id="GO:0005509">
    <property type="term" value="F:calcium ion binding"/>
    <property type="evidence" value="ECO:0007669"/>
    <property type="project" value="InterPro"/>
</dbReference>
<dbReference type="PANTHER" id="PTHR10502">
    <property type="entry name" value="ANNEXIN"/>
    <property type="match status" value="1"/>
</dbReference>
<dbReference type="PROSITE" id="PS51897">
    <property type="entry name" value="ANNEXIN_2"/>
    <property type="match status" value="3"/>
</dbReference>
<dbReference type="GO" id="GO:0005886">
    <property type="term" value="C:plasma membrane"/>
    <property type="evidence" value="ECO:0007669"/>
    <property type="project" value="TreeGrafter"/>
</dbReference>
<dbReference type="PANTHER" id="PTHR10502:SF102">
    <property type="entry name" value="ANNEXIN B11"/>
    <property type="match status" value="1"/>
</dbReference>
<dbReference type="STRING" id="97331.A0A436ZQD5"/>
<protein>
    <recommendedName>
        <fullName evidence="7">Annexin</fullName>
    </recommendedName>
</protein>
<proteinExistence type="inferred from homology"/>
<reference evidence="5 6" key="1">
    <citation type="submission" date="2019-01" db="EMBL/GenBank/DDBJ databases">
        <title>Intercellular communication is required for trap formation in the nematode-trapping fungus Duddingtonia flagrans.</title>
        <authorList>
            <person name="Youssar L."/>
            <person name="Wernet V."/>
            <person name="Hensel N."/>
            <person name="Hildebrandt H.-G."/>
            <person name="Fischer R."/>
        </authorList>
    </citation>
    <scope>NUCLEOTIDE SEQUENCE [LARGE SCALE GENOMIC DNA]</scope>
    <source>
        <strain evidence="5 6">CBS H-5679</strain>
    </source>
</reference>
<sequence length="546" mass="60058">MTYQYEPCHFGLSLKRGNPRAAYSSEEAKEQAPSSLVYYLQYPGGYGGPSGQPPQGQYGYPPPNYAQPQGSPPVPPRPTSFQPVQNQGSYYSPGGSANTYFDPNSPPPPPGAYGQGYAPPPPSNYPQPEYSNNRASYPQQPPNGGYGGYPPNPQGPGGYGAPPPPRHPSQPQPYGNYGGPPPNGPYGAPPPGPYDNQYPPQHQQPFPGRFQPAFGVPSPGFEEPPQCDPLRYGQQADELRRAMKGFGTDEDALIRVLAQLQTPFAIYSVQLAFSQRHGRELLTDLRKETSGHFREALLSVARGPLMEEVHALHDAIHRPGTTESVLNDVLLCRSPPDLDAIKKAYKRTFSRDLETDVRGDLSLKTENMFVFALGNRRADDSAPVDISQAEKDAYNIQMAMEGVGTTGLGGVFGGTHQGAVYSTILSRNDAQIGAIAHSYERLYNRRLDVMIEKKFSGHMQQALLYAVRGGTDKALRDAVLLEDAMKGLGTRDSVLIHRIVKCRWNKAHFENVKRAYRETYRQTLEDRVRGETSGDYRKFLTALVIS</sequence>
<evidence type="ECO:0000256" key="3">
    <source>
        <dbReference type="ARBA" id="ARBA00023216"/>
    </source>
</evidence>
<dbReference type="SUPFAM" id="SSF47874">
    <property type="entry name" value="Annexin"/>
    <property type="match status" value="1"/>
</dbReference>
<keyword evidence="6" id="KW-1185">Reference proteome</keyword>
<dbReference type="GO" id="GO:0001786">
    <property type="term" value="F:phosphatidylserine binding"/>
    <property type="evidence" value="ECO:0007669"/>
    <property type="project" value="TreeGrafter"/>
</dbReference>
<accession>A0A436ZQD5</accession>
<evidence type="ECO:0000256" key="2">
    <source>
        <dbReference type="ARBA" id="ARBA00022737"/>
    </source>
</evidence>
<dbReference type="InterPro" id="IPR018502">
    <property type="entry name" value="Annexin_repeat"/>
</dbReference>
<dbReference type="Pfam" id="PF00191">
    <property type="entry name" value="Annexin"/>
    <property type="match status" value="4"/>
</dbReference>
<organism evidence="5 6">
    <name type="scientific">Arthrobotrys flagrans</name>
    <name type="common">Nematode-trapping fungus</name>
    <name type="synonym">Trichothecium flagrans</name>
    <dbReference type="NCBI Taxonomy" id="97331"/>
    <lineage>
        <taxon>Eukaryota</taxon>
        <taxon>Fungi</taxon>
        <taxon>Dikarya</taxon>
        <taxon>Ascomycota</taxon>
        <taxon>Pezizomycotina</taxon>
        <taxon>Orbiliomycetes</taxon>
        <taxon>Orbiliales</taxon>
        <taxon>Orbiliaceae</taxon>
        <taxon>Arthrobotrys</taxon>
    </lineage>
</organism>
<evidence type="ECO:0000313" key="6">
    <source>
        <dbReference type="Proteomes" id="UP000283090"/>
    </source>
</evidence>
<dbReference type="InterPro" id="IPR037104">
    <property type="entry name" value="Annexin_sf"/>
</dbReference>
<dbReference type="GO" id="GO:0005634">
    <property type="term" value="C:nucleus"/>
    <property type="evidence" value="ECO:0007669"/>
    <property type="project" value="TreeGrafter"/>
</dbReference>
<feature type="compositionally biased region" description="Pro residues" evidence="4">
    <location>
        <begin position="60"/>
        <end position="78"/>
    </location>
</feature>